<dbReference type="PANTHER" id="PTHR11188:SF176">
    <property type="entry name" value="ARRESTIN DOMAIN-CONTAINING PROTEIN 1"/>
    <property type="match status" value="1"/>
</dbReference>
<evidence type="ECO:0000256" key="2">
    <source>
        <dbReference type="ARBA" id="ARBA00022606"/>
    </source>
</evidence>
<proteinExistence type="inferred from homology"/>
<dbReference type="Gene3D" id="2.60.40.640">
    <property type="match status" value="2"/>
</dbReference>
<gene>
    <name evidence="5" type="ORF">RUM44_005853</name>
</gene>
<accession>A0ABR1AY88</accession>
<keyword evidence="6" id="KW-1185">Reference proteome</keyword>
<dbReference type="Pfam" id="PF00339">
    <property type="entry name" value="Arrestin_N"/>
    <property type="match status" value="1"/>
</dbReference>
<dbReference type="PANTHER" id="PTHR11188">
    <property type="entry name" value="ARRESTIN DOMAIN CONTAINING PROTEIN"/>
    <property type="match status" value="1"/>
</dbReference>
<keyword evidence="2" id="KW-0716">Sensory transduction</keyword>
<dbReference type="SMART" id="SM01017">
    <property type="entry name" value="Arrestin_C"/>
    <property type="match status" value="1"/>
</dbReference>
<dbReference type="InterPro" id="IPR011021">
    <property type="entry name" value="Arrestin-like_N"/>
</dbReference>
<protein>
    <recommendedName>
        <fullName evidence="4">Arrestin C-terminal-like domain-containing protein</fullName>
    </recommendedName>
</protein>
<dbReference type="InterPro" id="IPR011022">
    <property type="entry name" value="Arrestin_C-like"/>
</dbReference>
<comment type="caution">
    <text evidence="5">The sequence shown here is derived from an EMBL/GenBank/DDBJ whole genome shotgun (WGS) entry which is preliminary data.</text>
</comment>
<sequence length="410" mass="44805">MGIKEMNILFDNPWATYYVGGTVAGQLMLTLESPKKVKEISMKIKGEAEVKWSEVETVKDSTGKDETRDIDYTASEKYFENSFILLASGAGDEVEIPAGSHTYNFSAKLPDSLPSSFESQFGYVRYTVKAILNRPWKFDQECKAAFTVVSPLDLNKVPESKEPINIHKEKFIGFCCCKSGPLSATLQVPISGFVSGQIIPVSLEVENLSDKNTGAGICSLNKVVTYNAQYPVQKSKFDKVGITEVKLGVVGAHSANKWTENLIVPALPPSNLQNCTIMDVKYEIKVDVKVPGLFYRGLHFKTPIVFGTVPLAAMPSAPPAPKIDGIITAEDDKTDTQPSAPSLGWSFGGGDGKNSLYPTIPSPTFEEAMPTSTNTIDIRDKDDSEHTQIAAGWMPRYPTYNFTDPSNGKS</sequence>
<feature type="region of interest" description="Disordered" evidence="3">
    <location>
        <begin position="363"/>
        <end position="384"/>
    </location>
</feature>
<feature type="domain" description="Arrestin C-terminal-like" evidence="4">
    <location>
        <begin position="178"/>
        <end position="311"/>
    </location>
</feature>
<dbReference type="InterPro" id="IPR014756">
    <property type="entry name" value="Ig_E-set"/>
</dbReference>
<evidence type="ECO:0000259" key="4">
    <source>
        <dbReference type="SMART" id="SM01017"/>
    </source>
</evidence>
<reference evidence="5 6" key="1">
    <citation type="submission" date="2023-09" db="EMBL/GenBank/DDBJ databases">
        <title>Genomes of two closely related lineages of the louse Polyplax serrata with different host specificities.</title>
        <authorList>
            <person name="Martinu J."/>
            <person name="Tarabai H."/>
            <person name="Stefka J."/>
            <person name="Hypsa V."/>
        </authorList>
    </citation>
    <scope>NUCLEOTIDE SEQUENCE [LARGE SCALE GENOMIC DNA]</scope>
    <source>
        <strain evidence="5">98ZLc_SE</strain>
    </source>
</reference>
<comment type="similarity">
    <text evidence="1">Belongs to the arrestin family.</text>
</comment>
<organism evidence="5 6">
    <name type="scientific">Polyplax serrata</name>
    <name type="common">Common mouse louse</name>
    <dbReference type="NCBI Taxonomy" id="468196"/>
    <lineage>
        <taxon>Eukaryota</taxon>
        <taxon>Metazoa</taxon>
        <taxon>Ecdysozoa</taxon>
        <taxon>Arthropoda</taxon>
        <taxon>Hexapoda</taxon>
        <taxon>Insecta</taxon>
        <taxon>Pterygota</taxon>
        <taxon>Neoptera</taxon>
        <taxon>Paraneoptera</taxon>
        <taxon>Psocodea</taxon>
        <taxon>Troctomorpha</taxon>
        <taxon>Phthiraptera</taxon>
        <taxon>Anoplura</taxon>
        <taxon>Polyplacidae</taxon>
        <taxon>Polyplax</taxon>
    </lineage>
</organism>
<evidence type="ECO:0000256" key="3">
    <source>
        <dbReference type="SAM" id="MobiDB-lite"/>
    </source>
</evidence>
<evidence type="ECO:0000256" key="1">
    <source>
        <dbReference type="ARBA" id="ARBA00005298"/>
    </source>
</evidence>
<evidence type="ECO:0000313" key="6">
    <source>
        <dbReference type="Proteomes" id="UP001359485"/>
    </source>
</evidence>
<name>A0ABR1AY88_POLSC</name>
<dbReference type="Pfam" id="PF02752">
    <property type="entry name" value="Arrestin_C"/>
    <property type="match status" value="1"/>
</dbReference>
<dbReference type="InterPro" id="IPR014752">
    <property type="entry name" value="Arrestin-like_C"/>
</dbReference>
<dbReference type="InterPro" id="IPR050357">
    <property type="entry name" value="Arrestin_domain-protein"/>
</dbReference>
<dbReference type="EMBL" id="JAWJWF010000006">
    <property type="protein sequence ID" value="KAK6631327.1"/>
    <property type="molecule type" value="Genomic_DNA"/>
</dbReference>
<dbReference type="SUPFAM" id="SSF81296">
    <property type="entry name" value="E set domains"/>
    <property type="match status" value="2"/>
</dbReference>
<dbReference type="Proteomes" id="UP001359485">
    <property type="component" value="Unassembled WGS sequence"/>
</dbReference>
<evidence type="ECO:0000313" key="5">
    <source>
        <dbReference type="EMBL" id="KAK6631327.1"/>
    </source>
</evidence>